<keyword evidence="3" id="KW-1185">Reference proteome</keyword>
<dbReference type="RefSeq" id="WP_379042302.1">
    <property type="nucleotide sequence ID" value="NZ_JBHSKW010000022.1"/>
</dbReference>
<comment type="caution">
    <text evidence="2">The sequence shown here is derived from an EMBL/GenBank/DDBJ whole genome shotgun (WGS) entry which is preliminary data.</text>
</comment>
<feature type="chain" id="PRO_5045812305" description="DUF4369 domain-containing protein" evidence="1">
    <location>
        <begin position="21"/>
        <end position="297"/>
    </location>
</feature>
<dbReference type="EMBL" id="JBHULV010000011">
    <property type="protein sequence ID" value="MFD2730955.1"/>
    <property type="molecule type" value="Genomic_DNA"/>
</dbReference>
<name>A0ABW5TR12_9SPHI</name>
<protein>
    <recommendedName>
        <fullName evidence="4">DUF4369 domain-containing protein</fullName>
    </recommendedName>
</protein>
<evidence type="ECO:0000313" key="2">
    <source>
        <dbReference type="EMBL" id="MFD2730955.1"/>
    </source>
</evidence>
<accession>A0ABW5TR12</accession>
<proteinExistence type="predicted"/>
<sequence length="297" mass="34062">MKLTFLLLILITLTAPNLHAQDVKANHIEGKWVTSRETEPASMKLDFLLKIDGTKGRIIDGDKVAMPLYDSITYDGNGVWSAIAYKPVINKDNTQSFRMVRSQAVKLRISADKYSLFEIPGNIELLRRGMYPGEQEEIDRIIKTLPDIPRPSDEELSKLCYRIDKHDVEFNSDLKKMAGVTSSDPPLLIKAKVQKFWKTYYMDLGCDSSGFSVEFGNILKFSTHRSYSWFIDVVKEKYNVNIDIPDPVDGKTLLDFVQDEILRFEKIDNQIEKVKELKDIYIHLKNDLGAKHAVELK</sequence>
<dbReference type="Proteomes" id="UP001597546">
    <property type="component" value="Unassembled WGS sequence"/>
</dbReference>
<evidence type="ECO:0000256" key="1">
    <source>
        <dbReference type="SAM" id="SignalP"/>
    </source>
</evidence>
<organism evidence="2 3">
    <name type="scientific">Pedobacter alpinus</name>
    <dbReference type="NCBI Taxonomy" id="1590643"/>
    <lineage>
        <taxon>Bacteria</taxon>
        <taxon>Pseudomonadati</taxon>
        <taxon>Bacteroidota</taxon>
        <taxon>Sphingobacteriia</taxon>
        <taxon>Sphingobacteriales</taxon>
        <taxon>Sphingobacteriaceae</taxon>
        <taxon>Pedobacter</taxon>
    </lineage>
</organism>
<gene>
    <name evidence="2" type="ORF">ACFSSE_04495</name>
</gene>
<keyword evidence="1" id="KW-0732">Signal</keyword>
<feature type="signal peptide" evidence="1">
    <location>
        <begin position="1"/>
        <end position="20"/>
    </location>
</feature>
<evidence type="ECO:0008006" key="4">
    <source>
        <dbReference type="Google" id="ProtNLM"/>
    </source>
</evidence>
<reference evidence="3" key="1">
    <citation type="journal article" date="2019" name="Int. J. Syst. Evol. Microbiol.">
        <title>The Global Catalogue of Microorganisms (GCM) 10K type strain sequencing project: providing services to taxonomists for standard genome sequencing and annotation.</title>
        <authorList>
            <consortium name="The Broad Institute Genomics Platform"/>
            <consortium name="The Broad Institute Genome Sequencing Center for Infectious Disease"/>
            <person name="Wu L."/>
            <person name="Ma J."/>
        </authorList>
    </citation>
    <scope>NUCLEOTIDE SEQUENCE [LARGE SCALE GENOMIC DNA]</scope>
    <source>
        <strain evidence="3">KCTC 42456</strain>
    </source>
</reference>
<evidence type="ECO:0000313" key="3">
    <source>
        <dbReference type="Proteomes" id="UP001597546"/>
    </source>
</evidence>